<name>R4KL97_9FIRM</name>
<organism evidence="1 2">
    <name type="scientific">Desulfoscipio gibsoniae DSM 7213</name>
    <dbReference type="NCBI Taxonomy" id="767817"/>
    <lineage>
        <taxon>Bacteria</taxon>
        <taxon>Bacillati</taxon>
        <taxon>Bacillota</taxon>
        <taxon>Clostridia</taxon>
        <taxon>Eubacteriales</taxon>
        <taxon>Desulfallaceae</taxon>
        <taxon>Desulfoscipio</taxon>
    </lineage>
</organism>
<dbReference type="AlphaFoldDB" id="R4KL97"/>
<dbReference type="EMBL" id="CP003273">
    <property type="protein sequence ID" value="AGL03968.1"/>
    <property type="molecule type" value="Genomic_DNA"/>
</dbReference>
<dbReference type="KEGG" id="dgi:Desgi_4749"/>
<sequence length="64" mass="7398">MLVKYNVGDVVKTRKPHPCGGDEWEIMRTGVDFRIRCNKCGRVLMLPRPKFEKSVKKIIHSNNA</sequence>
<dbReference type="PIRSF" id="PIRSF037263">
    <property type="entry name" value="DUF951_bac"/>
    <property type="match status" value="1"/>
</dbReference>
<dbReference type="Pfam" id="PF06107">
    <property type="entry name" value="DUF951"/>
    <property type="match status" value="1"/>
</dbReference>
<reference evidence="1 2" key="1">
    <citation type="submission" date="2012-01" db="EMBL/GenBank/DDBJ databases">
        <title>Complete sequence of Desulfotomaculum gibsoniae DSM 7213.</title>
        <authorList>
            <consortium name="US DOE Joint Genome Institute"/>
            <person name="Lucas S."/>
            <person name="Han J."/>
            <person name="Lapidus A."/>
            <person name="Cheng J.-F."/>
            <person name="Goodwin L."/>
            <person name="Pitluck S."/>
            <person name="Peters L."/>
            <person name="Ovchinnikova G."/>
            <person name="Teshima H."/>
            <person name="Detter J.C."/>
            <person name="Han C."/>
            <person name="Tapia R."/>
            <person name="Land M."/>
            <person name="Hauser L."/>
            <person name="Kyrpides N."/>
            <person name="Ivanova N."/>
            <person name="Pagani I."/>
            <person name="Parshina S."/>
            <person name="Plugge C."/>
            <person name="Muyzer G."/>
            <person name="Kuever J."/>
            <person name="Ivanova A."/>
            <person name="Nazina T."/>
            <person name="Klenk H.-P."/>
            <person name="Brambilla E."/>
            <person name="Spring S."/>
            <person name="Stams A.F."/>
            <person name="Woyke T."/>
        </authorList>
    </citation>
    <scope>NUCLEOTIDE SEQUENCE [LARGE SCALE GENOMIC DNA]</scope>
    <source>
        <strain evidence="1 2">DSM 7213</strain>
    </source>
</reference>
<accession>R4KL97</accession>
<dbReference type="eggNOG" id="COG4481">
    <property type="taxonomic scope" value="Bacteria"/>
</dbReference>
<dbReference type="STRING" id="767817.Desgi_4749"/>
<evidence type="ECO:0000313" key="1">
    <source>
        <dbReference type="EMBL" id="AGL03968.1"/>
    </source>
</evidence>
<evidence type="ECO:0008006" key="3">
    <source>
        <dbReference type="Google" id="ProtNLM"/>
    </source>
</evidence>
<dbReference type="InterPro" id="IPR009296">
    <property type="entry name" value="DUF951"/>
</dbReference>
<dbReference type="HOGENOM" id="CLU_180138_0_2_9"/>
<evidence type="ECO:0000313" key="2">
    <source>
        <dbReference type="Proteomes" id="UP000013520"/>
    </source>
</evidence>
<dbReference type="PANTHER" id="PTHR38455:SF1">
    <property type="entry name" value="DUF951 DOMAIN-CONTAINING PROTEIN"/>
    <property type="match status" value="1"/>
</dbReference>
<keyword evidence="2" id="KW-1185">Reference proteome</keyword>
<gene>
    <name evidence="1" type="ORF">Desgi_4749</name>
</gene>
<dbReference type="Proteomes" id="UP000013520">
    <property type="component" value="Chromosome"/>
</dbReference>
<dbReference type="PANTHER" id="PTHR38455">
    <property type="entry name" value="HYPOTHETICAL CYTOSOLIC PROTEIN"/>
    <property type="match status" value="1"/>
</dbReference>
<proteinExistence type="predicted"/>
<protein>
    <recommendedName>
        <fullName evidence="3">DUF951 domain-containing protein</fullName>
    </recommendedName>
</protein>